<sequence>MAEEVDFRLAGESDAAAVIELLKKLKTESDTFVVDSDLDSLTVEDEAKMISLISLSRSSLMAVSTLGDELIGIVTVEFLKKGIGELGVAVLSEFQGYQIGSNLVEMAIEWSIEYSNLDKLALTVFKDNAPAIHIYEKYGFKVMTDITIDERPAVYMEIATSEE</sequence>
<keyword evidence="2" id="KW-1185">Reference proteome</keyword>
<protein>
    <submittedName>
        <fullName evidence="1">GNAT family N-acetyltransferase</fullName>
        <ecNumber evidence="1">2.3.1.-</ecNumber>
    </submittedName>
</protein>
<dbReference type="EC" id="2.3.1.-" evidence="1"/>
<name>A0ACD5DGU9_9LACO</name>
<dbReference type="EMBL" id="CP168151">
    <property type="protein sequence ID" value="XFD40507.1"/>
    <property type="molecule type" value="Genomic_DNA"/>
</dbReference>
<evidence type="ECO:0000313" key="2">
    <source>
        <dbReference type="Proteomes" id="UP001149860"/>
    </source>
</evidence>
<keyword evidence="1" id="KW-0808">Transferase</keyword>
<reference evidence="1" key="1">
    <citation type="submission" date="2024-08" db="EMBL/GenBank/DDBJ databases">
        <title>Lentilactobacillus sp. nov., isolated from tree bark.</title>
        <authorList>
            <person name="Phuengjayaem S."/>
            <person name="Tanasupawat S."/>
        </authorList>
    </citation>
    <scope>NUCLEOTIDE SEQUENCE</scope>
    <source>
        <strain evidence="1">SPB1-3</strain>
    </source>
</reference>
<dbReference type="Proteomes" id="UP001149860">
    <property type="component" value="Chromosome"/>
</dbReference>
<gene>
    <name evidence="1" type="ORF">O0236_004170</name>
</gene>
<evidence type="ECO:0000313" key="1">
    <source>
        <dbReference type="EMBL" id="XFD40507.1"/>
    </source>
</evidence>
<accession>A0ACD5DGU9</accession>
<organism evidence="1 2">
    <name type="scientific">Lentilactobacillus terminaliae</name>
    <dbReference type="NCBI Taxonomy" id="3003483"/>
    <lineage>
        <taxon>Bacteria</taxon>
        <taxon>Bacillati</taxon>
        <taxon>Bacillota</taxon>
        <taxon>Bacilli</taxon>
        <taxon>Lactobacillales</taxon>
        <taxon>Lactobacillaceae</taxon>
        <taxon>Lentilactobacillus</taxon>
    </lineage>
</organism>
<proteinExistence type="predicted"/>
<keyword evidence="1" id="KW-0012">Acyltransferase</keyword>